<evidence type="ECO:0000256" key="1">
    <source>
        <dbReference type="SAM" id="MobiDB-lite"/>
    </source>
</evidence>
<feature type="compositionally biased region" description="Pro residues" evidence="1">
    <location>
        <begin position="313"/>
        <end position="326"/>
    </location>
</feature>
<feature type="compositionally biased region" description="Acidic residues" evidence="1">
    <location>
        <begin position="1"/>
        <end position="10"/>
    </location>
</feature>
<keyword evidence="3" id="KW-1185">Reference proteome</keyword>
<evidence type="ECO:0000313" key="3">
    <source>
        <dbReference type="Proteomes" id="UP000886520"/>
    </source>
</evidence>
<feature type="compositionally biased region" description="Basic and acidic residues" evidence="1">
    <location>
        <begin position="11"/>
        <end position="25"/>
    </location>
</feature>
<feature type="region of interest" description="Disordered" evidence="1">
    <location>
        <begin position="61"/>
        <end position="80"/>
    </location>
</feature>
<gene>
    <name evidence="2" type="ORF">GOP47_0022731</name>
</gene>
<feature type="compositionally biased region" description="Basic and acidic residues" evidence="1">
    <location>
        <begin position="138"/>
        <end position="151"/>
    </location>
</feature>
<proteinExistence type="predicted"/>
<protein>
    <submittedName>
        <fullName evidence="2">Uncharacterized protein</fullName>
    </submittedName>
</protein>
<name>A0A9D4U6D0_ADICA</name>
<dbReference type="AlphaFoldDB" id="A0A9D4U6D0"/>
<accession>A0A9D4U6D0</accession>
<organism evidence="2 3">
    <name type="scientific">Adiantum capillus-veneris</name>
    <name type="common">Maidenhair fern</name>
    <dbReference type="NCBI Taxonomy" id="13818"/>
    <lineage>
        <taxon>Eukaryota</taxon>
        <taxon>Viridiplantae</taxon>
        <taxon>Streptophyta</taxon>
        <taxon>Embryophyta</taxon>
        <taxon>Tracheophyta</taxon>
        <taxon>Polypodiopsida</taxon>
        <taxon>Polypodiidae</taxon>
        <taxon>Polypodiales</taxon>
        <taxon>Pteridineae</taxon>
        <taxon>Pteridaceae</taxon>
        <taxon>Vittarioideae</taxon>
        <taxon>Adiantum</taxon>
    </lineage>
</organism>
<evidence type="ECO:0000313" key="2">
    <source>
        <dbReference type="EMBL" id="KAI5062192.1"/>
    </source>
</evidence>
<dbReference type="Proteomes" id="UP000886520">
    <property type="component" value="Chromosome 22"/>
</dbReference>
<reference evidence="2" key="1">
    <citation type="submission" date="2021-01" db="EMBL/GenBank/DDBJ databases">
        <title>Adiantum capillus-veneris genome.</title>
        <authorList>
            <person name="Fang Y."/>
            <person name="Liao Q."/>
        </authorList>
    </citation>
    <scope>NUCLEOTIDE SEQUENCE</scope>
    <source>
        <strain evidence="2">H3</strain>
        <tissue evidence="2">Leaf</tissue>
    </source>
</reference>
<feature type="region of interest" description="Disordered" evidence="1">
    <location>
        <begin position="111"/>
        <end position="159"/>
    </location>
</feature>
<feature type="region of interest" description="Disordered" evidence="1">
    <location>
        <begin position="1"/>
        <end position="51"/>
    </location>
</feature>
<dbReference type="EMBL" id="JABFUD020000022">
    <property type="protein sequence ID" value="KAI5062192.1"/>
    <property type="molecule type" value="Genomic_DNA"/>
</dbReference>
<comment type="caution">
    <text evidence="2">The sequence shown here is derived from an EMBL/GenBank/DDBJ whole genome shotgun (WGS) entry which is preliminary data.</text>
</comment>
<sequence>MASTGDDIDDADKRNDGEQPPRTDEESMEGYQGRVDGEDLRQGERPHPEIGVDDLQAQIIGAHVSDPEQPLRGNIDIKGKRKMSDIDRNVVPVSDTQAAGTSSAAAELLQGGRQAQLRSDLSPDHGSLRNTRPRTQRRREEPARSTHEEYNLHPARAPRPQAQAQADINPLHWLLSPPHSAANYNLYPPSTFSECFGENTPGNEPQYIQFSAQGPAEPCVNFNARLQQNLTASEILAQFRDDQHLYAPRPDRYLLPARPPPILYHSPADPNPQYFAAAPPRPYFGLNQDMPEVQSRLGPAIAGLQQYRHRAPRPQPRPPLLRPRPQPQQTRAVIYPTTGSNIISRPPLSELDRRPALTRPWIADPRSVLSPFQQRPDLEQTRTTPLQQNNRDRHQSLYNQGIANMVQNETYRASAVRANYEQTVEHHVNDRLPQDQFMEARPITLATQNYIPATTTRIEVLRLIRTE</sequence>
<feature type="compositionally biased region" description="Basic and acidic residues" evidence="1">
    <location>
        <begin position="35"/>
        <end position="50"/>
    </location>
</feature>
<feature type="region of interest" description="Disordered" evidence="1">
    <location>
        <begin position="309"/>
        <end position="328"/>
    </location>
</feature>